<protein>
    <submittedName>
        <fullName evidence="1">Uncharacterized protein</fullName>
    </submittedName>
</protein>
<keyword evidence="2" id="KW-1185">Reference proteome</keyword>
<evidence type="ECO:0000313" key="2">
    <source>
        <dbReference type="Proteomes" id="UP001500280"/>
    </source>
</evidence>
<sequence length="73" mass="7840">MRLIHRSGPCENGPCPNVFDTDEGEMVAVQGAQLLDPDALAQLSQMPAHETVVLVPRALLIDYARKVQSGVVA</sequence>
<proteinExistence type="predicted"/>
<gene>
    <name evidence="1" type="ORF">GCM10009745_25400</name>
</gene>
<dbReference type="EMBL" id="BAAANF010000008">
    <property type="protein sequence ID" value="GAA1680316.1"/>
    <property type="molecule type" value="Genomic_DNA"/>
</dbReference>
<name>A0ABP4T1P0_9ACTN</name>
<organism evidence="1 2">
    <name type="scientific">Kribbella yunnanensis</name>
    <dbReference type="NCBI Taxonomy" id="190194"/>
    <lineage>
        <taxon>Bacteria</taxon>
        <taxon>Bacillati</taxon>
        <taxon>Actinomycetota</taxon>
        <taxon>Actinomycetes</taxon>
        <taxon>Propionibacteriales</taxon>
        <taxon>Kribbellaceae</taxon>
        <taxon>Kribbella</taxon>
    </lineage>
</organism>
<dbReference type="Proteomes" id="UP001500280">
    <property type="component" value="Unassembled WGS sequence"/>
</dbReference>
<accession>A0ABP4T1P0</accession>
<evidence type="ECO:0000313" key="1">
    <source>
        <dbReference type="EMBL" id="GAA1680316.1"/>
    </source>
</evidence>
<comment type="caution">
    <text evidence="1">The sequence shown here is derived from an EMBL/GenBank/DDBJ whole genome shotgun (WGS) entry which is preliminary data.</text>
</comment>
<reference evidence="2" key="1">
    <citation type="journal article" date="2019" name="Int. J. Syst. Evol. Microbiol.">
        <title>The Global Catalogue of Microorganisms (GCM) 10K type strain sequencing project: providing services to taxonomists for standard genome sequencing and annotation.</title>
        <authorList>
            <consortium name="The Broad Institute Genomics Platform"/>
            <consortium name="The Broad Institute Genome Sequencing Center for Infectious Disease"/>
            <person name="Wu L."/>
            <person name="Ma J."/>
        </authorList>
    </citation>
    <scope>NUCLEOTIDE SEQUENCE [LARGE SCALE GENOMIC DNA]</scope>
    <source>
        <strain evidence="2">JCM 14307</strain>
    </source>
</reference>